<dbReference type="FunFam" id="1.25.40.10:FF:000361">
    <property type="entry name" value="Pentatricopeptide repeat-containing protein chloroplastic"/>
    <property type="match status" value="1"/>
</dbReference>
<dbReference type="FunFam" id="1.25.40.10:FF:001359">
    <property type="entry name" value="Pentatricopeptide repeat-containing protein At3g57430, chloroplastic"/>
    <property type="match status" value="1"/>
</dbReference>
<dbReference type="Proteomes" id="UP001515500">
    <property type="component" value="Chromosome 15"/>
</dbReference>
<feature type="repeat" description="PPR" evidence="2">
    <location>
        <begin position="565"/>
        <end position="599"/>
    </location>
</feature>
<dbReference type="InterPro" id="IPR032867">
    <property type="entry name" value="DYW_dom"/>
</dbReference>
<dbReference type="InterPro" id="IPR046848">
    <property type="entry name" value="E_motif"/>
</dbReference>
<dbReference type="PANTHER" id="PTHR24015:SF1892">
    <property type="entry name" value="OS04G0118700 PROTEIN"/>
    <property type="match status" value="1"/>
</dbReference>
<feature type="domain" description="DYW" evidence="4">
    <location>
        <begin position="782"/>
        <end position="874"/>
    </location>
</feature>
<evidence type="ECO:0000256" key="3">
    <source>
        <dbReference type="SAM" id="MobiDB-lite"/>
    </source>
</evidence>
<feature type="repeat" description="PPR" evidence="2">
    <location>
        <begin position="449"/>
        <end position="479"/>
    </location>
</feature>
<gene>
    <name evidence="6" type="primary">LOC120277379</name>
</gene>
<dbReference type="GeneID" id="120277379"/>
<organism evidence="5 6">
    <name type="scientific">Dioscorea cayennensis subsp. rotundata</name>
    <name type="common">White Guinea yam</name>
    <name type="synonym">Dioscorea rotundata</name>
    <dbReference type="NCBI Taxonomy" id="55577"/>
    <lineage>
        <taxon>Eukaryota</taxon>
        <taxon>Viridiplantae</taxon>
        <taxon>Streptophyta</taxon>
        <taxon>Embryophyta</taxon>
        <taxon>Tracheophyta</taxon>
        <taxon>Spermatophyta</taxon>
        <taxon>Magnoliopsida</taxon>
        <taxon>Liliopsida</taxon>
        <taxon>Dioscoreales</taxon>
        <taxon>Dioscoreaceae</taxon>
        <taxon>Dioscorea</taxon>
    </lineage>
</organism>
<dbReference type="Pfam" id="PF14432">
    <property type="entry name" value="DYW_deaminase"/>
    <property type="match status" value="1"/>
</dbReference>
<dbReference type="Gene3D" id="1.25.40.10">
    <property type="entry name" value="Tetratricopeptide repeat domain"/>
    <property type="match status" value="5"/>
</dbReference>
<dbReference type="FunFam" id="1.25.40.10:FF:002471">
    <property type="entry name" value="Pentatricopeptide repeat-containing protein chloroplastic"/>
    <property type="match status" value="1"/>
</dbReference>
<feature type="repeat" description="PPR" evidence="2">
    <location>
        <begin position="139"/>
        <end position="173"/>
    </location>
</feature>
<dbReference type="GO" id="GO:0003723">
    <property type="term" value="F:RNA binding"/>
    <property type="evidence" value="ECO:0007669"/>
    <property type="project" value="InterPro"/>
</dbReference>
<evidence type="ECO:0000256" key="2">
    <source>
        <dbReference type="PROSITE-ProRule" id="PRU00708"/>
    </source>
</evidence>
<keyword evidence="1" id="KW-0677">Repeat</keyword>
<dbReference type="FunFam" id="1.25.40.10:FF:000733">
    <property type="entry name" value="Pentatricopeptide repeat-containing protein, chloroplastic"/>
    <property type="match status" value="1"/>
</dbReference>
<dbReference type="AlphaFoldDB" id="A0AB40CKQ5"/>
<reference evidence="6" key="1">
    <citation type="submission" date="2025-08" db="UniProtKB">
        <authorList>
            <consortium name="RefSeq"/>
        </authorList>
    </citation>
    <scope>IDENTIFICATION</scope>
</reference>
<dbReference type="GO" id="GO:0008270">
    <property type="term" value="F:zinc ion binding"/>
    <property type="evidence" value="ECO:0007669"/>
    <property type="project" value="InterPro"/>
</dbReference>
<feature type="compositionally biased region" description="Pro residues" evidence="3">
    <location>
        <begin position="8"/>
        <end position="37"/>
    </location>
</feature>
<sequence length="874" mass="96855">MASTLLLSPPPPPLQLPSLQTPPPNSSSPPQRRPLPTPSSWTETLRSHARANSFQEALSTFISMTSAGVSPDHFAFPAALKAAAGLKDPNAGRQLHAAVVKSGYHSSPVTVSNTLLTMYAKCDDIGSAFKVFDRMPEKDQVSWSSMVAALCMFEEWELALEAFRMMQEDDLDPSSFTLVSVVQACSNLSKSEGLRLGKQVHGYGLRNGFYSDGKTFTYNSLVSMYAKLGKVCDSVALFDRFDNRDMVTWNTMISSLAQNERDEEALALVNQMVLSGIKPDGVTLSSVLPACSRLELFSTGKEIHAYALRNDGLFENSFVACALVDMYCNFGKVDKGRYVFDRVSEKRLGIWNAMISGYAQNGLYEEALDQFIQVETIAGLMPNATTLASVLPACVCSETFPDKESIHGYVVKRGLEGDKYVQNTLMDMYSRVGKLDVARRIFNCMEARDVVSWNTMITGCIICGHFSEAFYLLSQMQRTRNTDDEIDTDAVVHTNYKPNNISLITVLPACAILAALAKGKEIHAYAVRNFSASDVAVGSALVDMYAKCGCLTLSRRVFDRMSKRNVITWNVLIMAYGMNGQGEEALRLFQDMVIGGEAKPNEVTYIAVFAACSHSGMVDKGVDLFHKMRKDHEVEPTAEHYACVVDLLGRAGKLEEAYHLITTMKPGIQQAAAWSSLLGSCRIHRNVKLGETAANHLFELEPNVSSHYVLLSNIYAAAGLWDKAMEVRNKMKELGVKKEPGYSWIEVGDQVHQFRAGDSLHPQSAEVHAFLEKLWSKMRKEGYVPDTSCVLHNVDEDEKELLLCGHSEKLAIAFGILNTAPGTPIRVAKNLRVCNDCHTASKYISKIEGRDIILRDVRRFHHFRNGFCSCGDYW</sequence>
<dbReference type="PANTHER" id="PTHR24015">
    <property type="entry name" value="OS07G0578800 PROTEIN-RELATED"/>
    <property type="match status" value="1"/>
</dbReference>
<evidence type="ECO:0000313" key="6">
    <source>
        <dbReference type="RefSeq" id="XP_039140132.1"/>
    </source>
</evidence>
<dbReference type="PROSITE" id="PS51375">
    <property type="entry name" value="PPR"/>
    <property type="match status" value="7"/>
</dbReference>
<feature type="repeat" description="PPR" evidence="2">
    <location>
        <begin position="601"/>
        <end position="631"/>
    </location>
</feature>
<feature type="repeat" description="PPR" evidence="2">
    <location>
        <begin position="245"/>
        <end position="279"/>
    </location>
</feature>
<evidence type="ECO:0000313" key="5">
    <source>
        <dbReference type="Proteomes" id="UP001515500"/>
    </source>
</evidence>
<dbReference type="GO" id="GO:0009451">
    <property type="term" value="P:RNA modification"/>
    <property type="evidence" value="ECO:0007669"/>
    <property type="project" value="InterPro"/>
</dbReference>
<feature type="region of interest" description="Disordered" evidence="3">
    <location>
        <begin position="1"/>
        <end position="41"/>
    </location>
</feature>
<dbReference type="RefSeq" id="XP_039140132.1">
    <property type="nucleotide sequence ID" value="XM_039284198.1"/>
</dbReference>
<accession>A0AB40CKQ5</accession>
<dbReference type="InterPro" id="IPR046960">
    <property type="entry name" value="PPR_At4g14850-like_plant"/>
</dbReference>
<dbReference type="Pfam" id="PF01535">
    <property type="entry name" value="PPR"/>
    <property type="match status" value="7"/>
</dbReference>
<feature type="repeat" description="PPR" evidence="2">
    <location>
        <begin position="37"/>
        <end position="71"/>
    </location>
</feature>
<dbReference type="InterPro" id="IPR011990">
    <property type="entry name" value="TPR-like_helical_dom_sf"/>
</dbReference>
<proteinExistence type="predicted"/>
<protein>
    <submittedName>
        <fullName evidence="6">Pentatricopeptide repeat-containing protein At3g57430, chloroplastic</fullName>
    </submittedName>
</protein>
<evidence type="ECO:0000259" key="4">
    <source>
        <dbReference type="Pfam" id="PF14432"/>
    </source>
</evidence>
<dbReference type="NCBIfam" id="TIGR00756">
    <property type="entry name" value="PPR"/>
    <property type="match status" value="6"/>
</dbReference>
<feature type="repeat" description="PPR" evidence="2">
    <location>
        <begin position="418"/>
        <end position="448"/>
    </location>
</feature>
<dbReference type="InterPro" id="IPR002885">
    <property type="entry name" value="PPR_rpt"/>
</dbReference>
<dbReference type="Pfam" id="PF20431">
    <property type="entry name" value="E_motif"/>
    <property type="match status" value="1"/>
</dbReference>
<keyword evidence="5" id="KW-1185">Reference proteome</keyword>
<name>A0AB40CKQ5_DIOCR</name>
<dbReference type="Pfam" id="PF13041">
    <property type="entry name" value="PPR_2"/>
    <property type="match status" value="2"/>
</dbReference>
<evidence type="ECO:0000256" key="1">
    <source>
        <dbReference type="ARBA" id="ARBA00022737"/>
    </source>
</evidence>